<keyword evidence="3" id="KW-1185">Reference proteome</keyword>
<proteinExistence type="predicted"/>
<feature type="region of interest" description="Disordered" evidence="1">
    <location>
        <begin position="42"/>
        <end position="63"/>
    </location>
</feature>
<feature type="compositionally biased region" description="Low complexity" evidence="1">
    <location>
        <begin position="47"/>
        <end position="63"/>
    </location>
</feature>
<evidence type="ECO:0000313" key="3">
    <source>
        <dbReference type="Proteomes" id="UP000549913"/>
    </source>
</evidence>
<sequence>MARTRQTTRQTRALSGARLTGFAALALTAVVALSGCGTAPWDQSRFSTTTPTSSPTKTPTAAPTITPVVNELATGSAQHQLQAGDIALTIDYYSTLSMDEWTAEANKPITFTLGGRLGTDDGQSFYLSRVSVTPAVNGPAGSLPAPAPITDQSSVSPGYYIKAPYSYSQTFILPAFDPSATSVTLSFTYEILLQTAPGSGDYAKQTASDQLTVAIAQPAE</sequence>
<dbReference type="EMBL" id="JACCBM010000001">
    <property type="protein sequence ID" value="NYD68969.1"/>
    <property type="molecule type" value="Genomic_DNA"/>
</dbReference>
<gene>
    <name evidence="2" type="ORF">BJ984_000127</name>
</gene>
<protein>
    <submittedName>
        <fullName evidence="2">Uncharacterized protein</fullName>
    </submittedName>
</protein>
<evidence type="ECO:0000256" key="1">
    <source>
        <dbReference type="SAM" id="MobiDB-lite"/>
    </source>
</evidence>
<comment type="caution">
    <text evidence="2">The sequence shown here is derived from an EMBL/GenBank/DDBJ whole genome shotgun (WGS) entry which is preliminary data.</text>
</comment>
<reference evidence="2 3" key="1">
    <citation type="submission" date="2020-07" db="EMBL/GenBank/DDBJ databases">
        <title>Sequencing the genomes of 1000 actinobacteria strains.</title>
        <authorList>
            <person name="Klenk H.-P."/>
        </authorList>
    </citation>
    <scope>NUCLEOTIDE SEQUENCE [LARGE SCALE GENOMIC DNA]</scope>
    <source>
        <strain evidence="2 3">DSM 26474</strain>
    </source>
</reference>
<dbReference type="AlphaFoldDB" id="A0A852SLI2"/>
<evidence type="ECO:0000313" key="2">
    <source>
        <dbReference type="EMBL" id="NYD68969.1"/>
    </source>
</evidence>
<accession>A0A852SLI2</accession>
<organism evidence="2 3">
    <name type="scientific">Herbiconiux flava</name>
    <dbReference type="NCBI Taxonomy" id="881268"/>
    <lineage>
        <taxon>Bacteria</taxon>
        <taxon>Bacillati</taxon>
        <taxon>Actinomycetota</taxon>
        <taxon>Actinomycetes</taxon>
        <taxon>Micrococcales</taxon>
        <taxon>Microbacteriaceae</taxon>
        <taxon>Herbiconiux</taxon>
    </lineage>
</organism>
<dbReference type="RefSeq" id="WP_246306414.1">
    <property type="nucleotide sequence ID" value="NZ_BSEW01000001.1"/>
</dbReference>
<name>A0A852SLI2_9MICO</name>
<dbReference type="Proteomes" id="UP000549913">
    <property type="component" value="Unassembled WGS sequence"/>
</dbReference>